<dbReference type="Proteomes" id="UP000806528">
    <property type="component" value="Unassembled WGS sequence"/>
</dbReference>
<evidence type="ECO:0000259" key="5">
    <source>
        <dbReference type="PROSITE" id="PS50931"/>
    </source>
</evidence>
<dbReference type="InterPro" id="IPR000847">
    <property type="entry name" value="LysR_HTH_N"/>
</dbReference>
<comment type="similarity">
    <text evidence="1">Belongs to the LysR transcriptional regulatory family.</text>
</comment>
<organism evidence="6 7">
    <name type="scientific">Nocardiopsis coralli</name>
    <dbReference type="NCBI Taxonomy" id="2772213"/>
    <lineage>
        <taxon>Bacteria</taxon>
        <taxon>Bacillati</taxon>
        <taxon>Actinomycetota</taxon>
        <taxon>Actinomycetes</taxon>
        <taxon>Streptosporangiales</taxon>
        <taxon>Nocardiopsidaceae</taxon>
        <taxon>Nocardiopsis</taxon>
    </lineage>
</organism>
<evidence type="ECO:0000256" key="3">
    <source>
        <dbReference type="ARBA" id="ARBA00023125"/>
    </source>
</evidence>
<dbReference type="Gene3D" id="1.10.10.10">
    <property type="entry name" value="Winged helix-like DNA-binding domain superfamily/Winged helix DNA-binding domain"/>
    <property type="match status" value="1"/>
</dbReference>
<dbReference type="SUPFAM" id="SSF46785">
    <property type="entry name" value="Winged helix' DNA-binding domain"/>
    <property type="match status" value="1"/>
</dbReference>
<accession>A0ABR9PC71</accession>
<name>A0ABR9PC71_9ACTN</name>
<sequence length="306" mass="33324">MNLHHLDAFLAVAEELHFGRAAERLHMAQPPLTRTIKQLERDLGADLFVRTTRTVHLTTAGQALIGPAREVLEGCRAARSAVRAAGEGQTGLVRLGFAGPSSYLLVGDLSRLVRQRRPGIELRLHSTTYANEALRSVIDGDLDLAIVRWGVQPPEIAQRVVAEEHHVLAVPEGHRLADREVVSLAECRDEPFVALAADPGSTVRDTFIRASYDAGFSPDIVQVASDSWTLMALVGAGVGLTFTLDTAVANVPRERIRVVRLAEEISPSHARLAWRRDGESPALREVLRASEEALPTPEHLVGVDLP</sequence>
<dbReference type="PRINTS" id="PR00039">
    <property type="entry name" value="HTHLYSR"/>
</dbReference>
<dbReference type="Pfam" id="PF03466">
    <property type="entry name" value="LysR_substrate"/>
    <property type="match status" value="1"/>
</dbReference>
<gene>
    <name evidence="6" type="ORF">IDM40_22550</name>
</gene>
<dbReference type="SUPFAM" id="SSF53850">
    <property type="entry name" value="Periplasmic binding protein-like II"/>
    <property type="match status" value="1"/>
</dbReference>
<keyword evidence="3" id="KW-0238">DNA-binding</keyword>
<evidence type="ECO:0000256" key="4">
    <source>
        <dbReference type="ARBA" id="ARBA00023163"/>
    </source>
</evidence>
<dbReference type="PANTHER" id="PTHR30346">
    <property type="entry name" value="TRANSCRIPTIONAL DUAL REGULATOR HCAR-RELATED"/>
    <property type="match status" value="1"/>
</dbReference>
<dbReference type="InterPro" id="IPR036388">
    <property type="entry name" value="WH-like_DNA-bd_sf"/>
</dbReference>
<keyword evidence="4" id="KW-0804">Transcription</keyword>
<evidence type="ECO:0000313" key="7">
    <source>
        <dbReference type="Proteomes" id="UP000806528"/>
    </source>
</evidence>
<dbReference type="InterPro" id="IPR005119">
    <property type="entry name" value="LysR_subst-bd"/>
</dbReference>
<evidence type="ECO:0000256" key="2">
    <source>
        <dbReference type="ARBA" id="ARBA00023015"/>
    </source>
</evidence>
<dbReference type="Gene3D" id="3.40.190.10">
    <property type="entry name" value="Periplasmic binding protein-like II"/>
    <property type="match status" value="2"/>
</dbReference>
<keyword evidence="7" id="KW-1185">Reference proteome</keyword>
<dbReference type="CDD" id="cd08414">
    <property type="entry name" value="PBP2_LTTR_aromatics_like"/>
    <property type="match status" value="1"/>
</dbReference>
<dbReference type="PROSITE" id="PS50931">
    <property type="entry name" value="HTH_LYSR"/>
    <property type="match status" value="1"/>
</dbReference>
<reference evidence="6 7" key="1">
    <citation type="submission" date="2020-09" db="EMBL/GenBank/DDBJ databases">
        <title>Diversity and distribution of actinomycetes associated with coral in the coast of Hainan.</title>
        <authorList>
            <person name="Li F."/>
        </authorList>
    </citation>
    <scope>NUCLEOTIDE SEQUENCE [LARGE SCALE GENOMIC DNA]</scope>
    <source>
        <strain evidence="6 7">HNM0947</strain>
    </source>
</reference>
<dbReference type="EMBL" id="JADBGI010000024">
    <property type="protein sequence ID" value="MBE3001450.1"/>
    <property type="molecule type" value="Genomic_DNA"/>
</dbReference>
<keyword evidence="2" id="KW-0805">Transcription regulation</keyword>
<feature type="domain" description="HTH lysR-type" evidence="5">
    <location>
        <begin position="1"/>
        <end position="58"/>
    </location>
</feature>
<dbReference type="InterPro" id="IPR036390">
    <property type="entry name" value="WH_DNA-bd_sf"/>
</dbReference>
<dbReference type="PANTHER" id="PTHR30346:SF0">
    <property type="entry name" value="HCA OPERON TRANSCRIPTIONAL ACTIVATOR HCAR"/>
    <property type="match status" value="1"/>
</dbReference>
<proteinExistence type="inferred from homology"/>
<dbReference type="RefSeq" id="WP_193124048.1">
    <property type="nucleotide sequence ID" value="NZ_JADBGI010000024.1"/>
</dbReference>
<protein>
    <submittedName>
        <fullName evidence="6">LysR family transcriptional regulator</fullName>
    </submittedName>
</protein>
<evidence type="ECO:0000256" key="1">
    <source>
        <dbReference type="ARBA" id="ARBA00009437"/>
    </source>
</evidence>
<dbReference type="Pfam" id="PF00126">
    <property type="entry name" value="HTH_1"/>
    <property type="match status" value="1"/>
</dbReference>
<evidence type="ECO:0000313" key="6">
    <source>
        <dbReference type="EMBL" id="MBE3001450.1"/>
    </source>
</evidence>
<comment type="caution">
    <text evidence="6">The sequence shown here is derived from an EMBL/GenBank/DDBJ whole genome shotgun (WGS) entry which is preliminary data.</text>
</comment>